<dbReference type="InterPro" id="IPR007614">
    <property type="entry name" value="Retinin_C"/>
</dbReference>
<feature type="chain" id="PRO_5005536062" evidence="1">
    <location>
        <begin position="20"/>
        <end position="127"/>
    </location>
</feature>
<dbReference type="OrthoDB" id="7493332at2759"/>
<keyword evidence="3" id="KW-1185">Reference proteome</keyword>
<reference evidence="2 3" key="1">
    <citation type="journal article" date="2015" name="Nat. Commun.">
        <title>Lucilia cuprina genome unlocks parasitic fly biology to underpin future interventions.</title>
        <authorList>
            <person name="Anstead C.A."/>
            <person name="Korhonen P.K."/>
            <person name="Young N.D."/>
            <person name="Hall R.S."/>
            <person name="Jex A.R."/>
            <person name="Murali S.C."/>
            <person name="Hughes D.S."/>
            <person name="Lee S.F."/>
            <person name="Perry T."/>
            <person name="Stroehlein A.J."/>
            <person name="Ansell B.R."/>
            <person name="Breugelmans B."/>
            <person name="Hofmann A."/>
            <person name="Qu J."/>
            <person name="Dugan S."/>
            <person name="Lee S.L."/>
            <person name="Chao H."/>
            <person name="Dinh H."/>
            <person name="Han Y."/>
            <person name="Doddapaneni H.V."/>
            <person name="Worley K.C."/>
            <person name="Muzny D.M."/>
            <person name="Ioannidis P."/>
            <person name="Waterhouse R.M."/>
            <person name="Zdobnov E.M."/>
            <person name="James P.J."/>
            <person name="Bagnall N.H."/>
            <person name="Kotze A.C."/>
            <person name="Gibbs R.A."/>
            <person name="Richards S."/>
            <person name="Batterham P."/>
            <person name="Gasser R.B."/>
        </authorList>
    </citation>
    <scope>NUCLEOTIDE SEQUENCE [LARGE SCALE GENOMIC DNA]</scope>
    <source>
        <strain evidence="2 3">LS</strain>
        <tissue evidence="2">Full body</tissue>
    </source>
</reference>
<feature type="signal peptide" evidence="1">
    <location>
        <begin position="1"/>
        <end position="19"/>
    </location>
</feature>
<dbReference type="EMBL" id="JRES01000577">
    <property type="protein sequence ID" value="KNC30078.1"/>
    <property type="molecule type" value="Genomic_DNA"/>
</dbReference>
<evidence type="ECO:0000256" key="1">
    <source>
        <dbReference type="SAM" id="SignalP"/>
    </source>
</evidence>
<name>A0A0L0CCB5_LUCCU</name>
<evidence type="ECO:0000313" key="2">
    <source>
        <dbReference type="EMBL" id="KNC30078.1"/>
    </source>
</evidence>
<keyword evidence="1" id="KW-0732">Signal</keyword>
<protein>
    <submittedName>
        <fullName evidence="2">Uncharacterized protein</fullName>
    </submittedName>
</protein>
<organism evidence="2 3">
    <name type="scientific">Lucilia cuprina</name>
    <name type="common">Green bottle fly</name>
    <name type="synonym">Australian sheep blowfly</name>
    <dbReference type="NCBI Taxonomy" id="7375"/>
    <lineage>
        <taxon>Eukaryota</taxon>
        <taxon>Metazoa</taxon>
        <taxon>Ecdysozoa</taxon>
        <taxon>Arthropoda</taxon>
        <taxon>Hexapoda</taxon>
        <taxon>Insecta</taxon>
        <taxon>Pterygota</taxon>
        <taxon>Neoptera</taxon>
        <taxon>Endopterygota</taxon>
        <taxon>Diptera</taxon>
        <taxon>Brachycera</taxon>
        <taxon>Muscomorpha</taxon>
        <taxon>Oestroidea</taxon>
        <taxon>Calliphoridae</taxon>
        <taxon>Luciliinae</taxon>
        <taxon>Lucilia</taxon>
    </lineage>
</organism>
<comment type="caution">
    <text evidence="2">The sequence shown here is derived from an EMBL/GenBank/DDBJ whole genome shotgun (WGS) entry which is preliminary data.</text>
</comment>
<dbReference type="PANTHER" id="PTHR34931">
    <property type="entry name" value="FI02976P-RELATED"/>
    <property type="match status" value="1"/>
</dbReference>
<sequence length="127" mass="13347">MFKFAAIFASLCLISAASAGLVATHHVVHEPALAKVGHVVHSSPSAVSHQSITQVHGKTSIVQPVLAPVVKTTVHTAPLVVKTVQPVVPVVKTVHTPVVHTYHSAPVLHSVPVVHSAPVLSVHHHHH</sequence>
<evidence type="ECO:0000313" key="3">
    <source>
        <dbReference type="Proteomes" id="UP000037069"/>
    </source>
</evidence>
<dbReference type="PANTHER" id="PTHR34931:SF3">
    <property type="entry name" value="FI02976P-RELATED"/>
    <property type="match status" value="1"/>
</dbReference>
<gene>
    <name evidence="2" type="ORF">FF38_09553</name>
</gene>
<dbReference type="OMA" id="TRAEIRW"/>
<accession>A0A0L0CCB5</accession>
<dbReference type="Pfam" id="PF04527">
    <property type="entry name" value="Retinin_C"/>
    <property type="match status" value="1"/>
</dbReference>
<proteinExistence type="predicted"/>
<dbReference type="AlphaFoldDB" id="A0A0L0CCB5"/>
<dbReference type="Proteomes" id="UP000037069">
    <property type="component" value="Unassembled WGS sequence"/>
</dbReference>